<dbReference type="Pfam" id="PF13332">
    <property type="entry name" value="Fil_haemagg_2"/>
    <property type="match status" value="2"/>
</dbReference>
<evidence type="ECO:0000313" key="1">
    <source>
        <dbReference type="EMBL" id="CZF86987.1"/>
    </source>
</evidence>
<dbReference type="RefSeq" id="WP_062715282.1">
    <property type="nucleotide sequence ID" value="NZ_CAWRCI010000104.1"/>
</dbReference>
<evidence type="ECO:0000313" key="2">
    <source>
        <dbReference type="Proteomes" id="UP000073601"/>
    </source>
</evidence>
<protein>
    <submittedName>
        <fullName evidence="1">Adenosine monophosphate-protein transferase and cysteine protease IbpA</fullName>
    </submittedName>
</protein>
<keyword evidence="1" id="KW-0808">Transferase</keyword>
<dbReference type="EMBL" id="FIZY01000104">
    <property type="protein sequence ID" value="CZF86987.1"/>
    <property type="molecule type" value="Genomic_DNA"/>
</dbReference>
<keyword evidence="1" id="KW-0378">Hydrolase</keyword>
<dbReference type="InterPro" id="IPR025157">
    <property type="entry name" value="Hemagglutinin_rpt"/>
</dbReference>
<gene>
    <name evidence="1" type="primary">ibpA_2</name>
    <name evidence="1" type="ORF">GMA8713_05028</name>
</gene>
<accession>A0A128FJL1</accession>
<dbReference type="GO" id="GO:0006508">
    <property type="term" value="P:proteolysis"/>
    <property type="evidence" value="ECO:0007669"/>
    <property type="project" value="UniProtKB-KW"/>
</dbReference>
<reference evidence="2" key="1">
    <citation type="submission" date="2016-02" db="EMBL/GenBank/DDBJ databases">
        <authorList>
            <person name="Rodrigo-Torres Lidia"/>
            <person name="Arahal R.David."/>
        </authorList>
    </citation>
    <scope>NUCLEOTIDE SEQUENCE [LARGE SCALE GENOMIC DNA]</scope>
    <source>
        <strain evidence="2">CECT 8713</strain>
    </source>
</reference>
<organism evidence="1 2">
    <name type="scientific">Grimontia marina</name>
    <dbReference type="NCBI Taxonomy" id="646534"/>
    <lineage>
        <taxon>Bacteria</taxon>
        <taxon>Pseudomonadati</taxon>
        <taxon>Pseudomonadota</taxon>
        <taxon>Gammaproteobacteria</taxon>
        <taxon>Vibrionales</taxon>
        <taxon>Vibrionaceae</taxon>
        <taxon>Grimontia</taxon>
    </lineage>
</organism>
<proteinExistence type="predicted"/>
<sequence>MKQLLDSATMQTAAYNLTPGVALTANQINQLTHSMVWYEPILVNGHKVLAPKLYLANVDESNLAQIASVSGNTVRVEAGDITNSGSIHADNNLSLISQNEINNVAGELLAGIDTTLIAKNDIRNISGSIAGDNVSLTSESGNIINQTFVQQQSVRKDGTVTTNSHASDIVTTQTEVGDMASIQASGNLTLNAGKSINNTAAELKAGENASLNAGENIVIAAGELRTYDSFDGAYKQSADLETSTLASHVSAGGNLTLNANNDIDVQASSLVAGDTLALAAGNDITLAATQNRNETSLSRYGKVDIAKDLTHQGAALSGNKEVDPIGWTHKLIF</sequence>
<dbReference type="GO" id="GO:0008233">
    <property type="term" value="F:peptidase activity"/>
    <property type="evidence" value="ECO:0007669"/>
    <property type="project" value="UniProtKB-KW"/>
</dbReference>
<dbReference type="AlphaFoldDB" id="A0A128FJL1"/>
<dbReference type="OrthoDB" id="5697613at2"/>
<keyword evidence="2" id="KW-1185">Reference proteome</keyword>
<name>A0A128FJL1_9GAMM</name>
<dbReference type="Proteomes" id="UP000073601">
    <property type="component" value="Unassembled WGS sequence"/>
</dbReference>
<dbReference type="GO" id="GO:0016740">
    <property type="term" value="F:transferase activity"/>
    <property type="evidence" value="ECO:0007669"/>
    <property type="project" value="UniProtKB-KW"/>
</dbReference>
<keyword evidence="1" id="KW-0645">Protease</keyword>